<accession>A0A6A6YVR4</accession>
<evidence type="ECO:0000256" key="5">
    <source>
        <dbReference type="ARBA" id="ARBA00038359"/>
    </source>
</evidence>
<keyword evidence="3 7" id="KW-1133">Transmembrane helix</keyword>
<organism evidence="9">
    <name type="scientific">Mytilinidion resinicola</name>
    <dbReference type="NCBI Taxonomy" id="574789"/>
    <lineage>
        <taxon>Eukaryota</taxon>
        <taxon>Fungi</taxon>
        <taxon>Dikarya</taxon>
        <taxon>Ascomycota</taxon>
        <taxon>Pezizomycotina</taxon>
        <taxon>Dothideomycetes</taxon>
        <taxon>Pleosporomycetidae</taxon>
        <taxon>Mytilinidiales</taxon>
        <taxon>Mytilinidiaceae</taxon>
        <taxon>Mytilinidion</taxon>
    </lineage>
</organism>
<name>A0A6A6YVR4_9PEZI</name>
<reference evidence="11" key="2">
    <citation type="submission" date="2020-04" db="EMBL/GenBank/DDBJ databases">
        <authorList>
            <consortium name="NCBI Genome Project"/>
        </authorList>
    </citation>
    <scope>NUCLEOTIDE SEQUENCE</scope>
    <source>
        <strain evidence="11">CBS 304.34</strain>
    </source>
</reference>
<dbReference type="PANTHER" id="PTHR33048:SF92">
    <property type="entry name" value="INTEGRAL MEMBRANE PROTEIN"/>
    <property type="match status" value="1"/>
</dbReference>
<dbReference type="InterPro" id="IPR049326">
    <property type="entry name" value="Rhodopsin_dom_fungi"/>
</dbReference>
<keyword evidence="2 7" id="KW-0812">Transmembrane</keyword>
<dbReference type="Pfam" id="PF20684">
    <property type="entry name" value="Fung_rhodopsin"/>
    <property type="match status" value="1"/>
</dbReference>
<dbReference type="OrthoDB" id="5372266at2759"/>
<evidence type="ECO:0000256" key="6">
    <source>
        <dbReference type="SAM" id="MobiDB-lite"/>
    </source>
</evidence>
<feature type="transmembrane region" description="Helical" evidence="7">
    <location>
        <begin position="99"/>
        <end position="124"/>
    </location>
</feature>
<dbReference type="AlphaFoldDB" id="A0A6A6YVR4"/>
<feature type="transmembrane region" description="Helical" evidence="7">
    <location>
        <begin position="136"/>
        <end position="164"/>
    </location>
</feature>
<feature type="region of interest" description="Disordered" evidence="6">
    <location>
        <begin position="285"/>
        <end position="313"/>
    </location>
</feature>
<feature type="transmembrane region" description="Helical" evidence="7">
    <location>
        <begin position="257"/>
        <end position="278"/>
    </location>
</feature>
<reference evidence="9 11" key="1">
    <citation type="journal article" date="2020" name="Stud. Mycol.">
        <title>101 Dothideomycetes genomes: a test case for predicting lifestyles and emergence of pathogens.</title>
        <authorList>
            <person name="Haridas S."/>
            <person name="Albert R."/>
            <person name="Binder M."/>
            <person name="Bloem J."/>
            <person name="Labutti K."/>
            <person name="Salamov A."/>
            <person name="Andreopoulos B."/>
            <person name="Baker S."/>
            <person name="Barry K."/>
            <person name="Bills G."/>
            <person name="Bluhm B."/>
            <person name="Cannon C."/>
            <person name="Castanera R."/>
            <person name="Culley D."/>
            <person name="Daum C."/>
            <person name="Ezra D."/>
            <person name="Gonzalez J."/>
            <person name="Henrissat B."/>
            <person name="Kuo A."/>
            <person name="Liang C."/>
            <person name="Lipzen A."/>
            <person name="Lutzoni F."/>
            <person name="Magnuson J."/>
            <person name="Mondo S."/>
            <person name="Nolan M."/>
            <person name="Ohm R."/>
            <person name="Pangilinan J."/>
            <person name="Park H.-J."/>
            <person name="Ramirez L."/>
            <person name="Alfaro M."/>
            <person name="Sun H."/>
            <person name="Tritt A."/>
            <person name="Yoshinaga Y."/>
            <person name="Zwiers L.-H."/>
            <person name="Turgeon B."/>
            <person name="Goodwin S."/>
            <person name="Spatafora J."/>
            <person name="Crous P."/>
            <person name="Grigoriev I."/>
        </authorList>
    </citation>
    <scope>NUCLEOTIDE SEQUENCE</scope>
    <source>
        <strain evidence="9 11">CBS 304.34</strain>
    </source>
</reference>
<evidence type="ECO:0000256" key="3">
    <source>
        <dbReference type="ARBA" id="ARBA00022989"/>
    </source>
</evidence>
<proteinExistence type="inferred from homology"/>
<feature type="transmembrane region" description="Helical" evidence="7">
    <location>
        <begin position="218"/>
        <end position="237"/>
    </location>
</feature>
<comment type="similarity">
    <text evidence="5">Belongs to the SAT4 family.</text>
</comment>
<reference evidence="11" key="3">
    <citation type="submission" date="2025-04" db="UniProtKB">
        <authorList>
            <consortium name="RefSeq"/>
        </authorList>
    </citation>
    <scope>IDENTIFICATION</scope>
    <source>
        <strain evidence="11">CBS 304.34</strain>
    </source>
</reference>
<feature type="region of interest" description="Disordered" evidence="6">
    <location>
        <begin position="348"/>
        <end position="396"/>
    </location>
</feature>
<dbReference type="Proteomes" id="UP000504636">
    <property type="component" value="Unplaced"/>
</dbReference>
<dbReference type="EMBL" id="MU003696">
    <property type="protein sequence ID" value="KAF2813046.1"/>
    <property type="molecule type" value="Genomic_DNA"/>
</dbReference>
<dbReference type="GO" id="GO:0016020">
    <property type="term" value="C:membrane"/>
    <property type="evidence" value="ECO:0007669"/>
    <property type="project" value="UniProtKB-SubCell"/>
</dbReference>
<protein>
    <recommendedName>
        <fullName evidence="8">Rhodopsin domain-containing protein</fullName>
    </recommendedName>
</protein>
<evidence type="ECO:0000256" key="7">
    <source>
        <dbReference type="SAM" id="Phobius"/>
    </source>
</evidence>
<comment type="subcellular location">
    <subcellularLocation>
        <location evidence="1">Membrane</location>
        <topology evidence="1">Multi-pass membrane protein</topology>
    </subcellularLocation>
</comment>
<dbReference type="RefSeq" id="XP_033580010.1">
    <property type="nucleotide sequence ID" value="XM_033713655.1"/>
</dbReference>
<evidence type="ECO:0000313" key="10">
    <source>
        <dbReference type="Proteomes" id="UP000504636"/>
    </source>
</evidence>
<evidence type="ECO:0000313" key="11">
    <source>
        <dbReference type="RefSeq" id="XP_033580010.1"/>
    </source>
</evidence>
<gene>
    <name evidence="9 11" type="ORF">BDZ99DRAFT_248236</name>
</gene>
<sequence length="396" mass="44041">MVYTDIHMPLPGFIALDWTLMTVALIPILLRLSLRARRHGRHSLSINLSDGFVLLAWLSGIVLISINTWKNHLRERYTHAPRSSIYYGVPIDQAAHLLYVSWISLFFIYISLWASKAAFLAFYYSILSLQGRTTRIVLWAASGFTLATFILHMCLIAFWCAPIAKNWNVDGHLCSAVHSINSVTVSTFTNVATDLVILSIPISTLVGLQMGRAERTGLLFVFLMGSVSIVAALVRFVTLKLVEHVPRADITHTIDVWALVEIVSSLLAVCLPSLRTFVRTHRPASRSEKDSWRSRSGSRSTLRGAEGASYRGDSIVSGKEHVRTVSEEIEEHYFRDIEAASGHHTIVGDELDFDGHDSPGSEDTTSNVLSVGEISRPPNSQQTGRRQEERPGEAFA</sequence>
<feature type="transmembrane region" description="Helical" evidence="7">
    <location>
        <begin position="51"/>
        <end position="69"/>
    </location>
</feature>
<dbReference type="PANTHER" id="PTHR33048">
    <property type="entry name" value="PTH11-LIKE INTEGRAL MEMBRANE PROTEIN (AFU_ORTHOLOGUE AFUA_5G11245)"/>
    <property type="match status" value="1"/>
</dbReference>
<feature type="compositionally biased region" description="Basic and acidic residues" evidence="6">
    <location>
        <begin position="385"/>
        <end position="396"/>
    </location>
</feature>
<feature type="transmembrane region" description="Helical" evidence="7">
    <location>
        <begin position="12"/>
        <end position="30"/>
    </location>
</feature>
<keyword evidence="4 7" id="KW-0472">Membrane</keyword>
<dbReference type="InterPro" id="IPR052337">
    <property type="entry name" value="SAT4-like"/>
</dbReference>
<feature type="domain" description="Rhodopsin" evidence="8">
    <location>
        <begin position="45"/>
        <end position="279"/>
    </location>
</feature>
<evidence type="ECO:0000256" key="4">
    <source>
        <dbReference type="ARBA" id="ARBA00023136"/>
    </source>
</evidence>
<dbReference type="GeneID" id="54454548"/>
<keyword evidence="10" id="KW-1185">Reference proteome</keyword>
<feature type="transmembrane region" description="Helical" evidence="7">
    <location>
        <begin position="184"/>
        <end position="206"/>
    </location>
</feature>
<evidence type="ECO:0000259" key="8">
    <source>
        <dbReference type="Pfam" id="PF20684"/>
    </source>
</evidence>
<evidence type="ECO:0000313" key="9">
    <source>
        <dbReference type="EMBL" id="KAF2813046.1"/>
    </source>
</evidence>
<evidence type="ECO:0000256" key="1">
    <source>
        <dbReference type="ARBA" id="ARBA00004141"/>
    </source>
</evidence>
<evidence type="ECO:0000256" key="2">
    <source>
        <dbReference type="ARBA" id="ARBA00022692"/>
    </source>
</evidence>